<reference evidence="1 2" key="1">
    <citation type="journal article" date="2022" name="DNA Res.">
        <title>Chromosomal-level genome assembly of the orchid tree Bauhinia variegata (Leguminosae; Cercidoideae) supports the allotetraploid origin hypothesis of Bauhinia.</title>
        <authorList>
            <person name="Zhong Y."/>
            <person name="Chen Y."/>
            <person name="Zheng D."/>
            <person name="Pang J."/>
            <person name="Liu Y."/>
            <person name="Luo S."/>
            <person name="Meng S."/>
            <person name="Qian L."/>
            <person name="Wei D."/>
            <person name="Dai S."/>
            <person name="Zhou R."/>
        </authorList>
    </citation>
    <scope>NUCLEOTIDE SEQUENCE [LARGE SCALE GENOMIC DNA]</scope>
    <source>
        <strain evidence="1">BV-YZ2020</strain>
    </source>
</reference>
<name>A0ACB9PTS7_BAUVA</name>
<dbReference type="Proteomes" id="UP000828941">
    <property type="component" value="Chromosome 3"/>
</dbReference>
<dbReference type="EMBL" id="CM039428">
    <property type="protein sequence ID" value="KAI4351911.1"/>
    <property type="molecule type" value="Genomic_DNA"/>
</dbReference>
<keyword evidence="2" id="KW-1185">Reference proteome</keyword>
<sequence>MECNRDEAIRAKEFAEKKFTAKDILGAKKFAVKAQKLFPGLEGIPQMIATLDVYVSAENEINGEPDWYGILGVNPWADDETVRRNYRKLALLLHPDKNKSIGADGAFKLISEAWSLLSDKAKRAVYDQKRNAKLQKVSSMAGGSSAQPKANGSFNFTKTTTSSARAQKNSSKSAHSSTSTHKSKSNTFWTFCNQCKMQYEYLRVYLNLKLLCPNCHEAFLAVETAPPPSSDIRPASTSWNFSKQQKMSNHQPPSKSKSNVGKNNTATPNVRLGCYSNTESYNHPSFQWGAFSRTSGISTVAQAANVVQQAYEKVKREREEARAATKREEALRKKQRASKRTAGPSSSGYSNPAKRRRGMDDTSMSGHVNELGNHKGVGNGVVGAASSCGFRQGSFESGRINGIKTTSTIDVSQVELQNLLMEKARKEIRKKIIEIKSNPVASKIVKVETCGDGYQKASETGDQNKIEKSDDVKNGSDGIKCYAGATAANMNVETLETMSIDVPDSDFHDFDKDRIEKSFGENQVWAAYDDKGGMPRYYAMVHSIVSLDPFKIRIGWLNSKTNSELGPLNWVASGFTKTCGDFRTGRYEISKSLNSFSHRVRWKKGTHGAICIYPRKGDVWALYRDWSPDWNELTPDEVIHKYDMVEVLEDYTEEDGVIVVPLVKVAGFKTVFHRHLDPKQILTIAREEMFQFSHQVPSYLLTGQEAQNAPKGCRELDPAATPSEFLQVIEVVKEEDMVDNLDKIIEETAKDCIKNANGEELINDMEKCREEKEENFKDISGVEALDELRRED</sequence>
<organism evidence="1 2">
    <name type="scientific">Bauhinia variegata</name>
    <name type="common">Purple orchid tree</name>
    <name type="synonym">Phanera variegata</name>
    <dbReference type="NCBI Taxonomy" id="167791"/>
    <lineage>
        <taxon>Eukaryota</taxon>
        <taxon>Viridiplantae</taxon>
        <taxon>Streptophyta</taxon>
        <taxon>Embryophyta</taxon>
        <taxon>Tracheophyta</taxon>
        <taxon>Spermatophyta</taxon>
        <taxon>Magnoliopsida</taxon>
        <taxon>eudicotyledons</taxon>
        <taxon>Gunneridae</taxon>
        <taxon>Pentapetalae</taxon>
        <taxon>rosids</taxon>
        <taxon>fabids</taxon>
        <taxon>Fabales</taxon>
        <taxon>Fabaceae</taxon>
        <taxon>Cercidoideae</taxon>
        <taxon>Cercideae</taxon>
        <taxon>Bauhiniinae</taxon>
        <taxon>Bauhinia</taxon>
    </lineage>
</organism>
<evidence type="ECO:0000313" key="1">
    <source>
        <dbReference type="EMBL" id="KAI4351911.1"/>
    </source>
</evidence>
<gene>
    <name evidence="1" type="ORF">L6164_006212</name>
</gene>
<proteinExistence type="predicted"/>
<evidence type="ECO:0000313" key="2">
    <source>
        <dbReference type="Proteomes" id="UP000828941"/>
    </source>
</evidence>
<protein>
    <submittedName>
        <fullName evidence="1">Uncharacterized protein</fullName>
    </submittedName>
</protein>
<comment type="caution">
    <text evidence="1">The sequence shown here is derived from an EMBL/GenBank/DDBJ whole genome shotgun (WGS) entry which is preliminary data.</text>
</comment>
<accession>A0ACB9PTS7</accession>